<gene>
    <name evidence="1" type="ORF">GCE9029_01020</name>
</gene>
<proteinExistence type="predicted"/>
<name>A0A128EVY0_9GAMM</name>
<evidence type="ECO:0000313" key="1">
    <source>
        <dbReference type="EMBL" id="CZF78729.1"/>
    </source>
</evidence>
<dbReference type="OrthoDB" id="825277at2"/>
<dbReference type="AlphaFoldDB" id="A0A128EVY0"/>
<dbReference type="Proteomes" id="UP000071641">
    <property type="component" value="Unassembled WGS sequence"/>
</dbReference>
<protein>
    <submittedName>
        <fullName evidence="1">Uncharacterized protein</fullName>
    </submittedName>
</protein>
<dbReference type="RefSeq" id="WP_062661366.1">
    <property type="nucleotide sequence ID" value="NZ_FIZX01000001.1"/>
</dbReference>
<sequence length="120" mass="14302">MKYKNIKSAIHNFGYSYLSYENYVDGDFVFRELKAIHAKGYDISIDWLSRTFEPRQFYSTRIEKSIGYWTDSLRQHLLNQNVSIESLTDLHLKWPAKQGPFIHALDDRNVEHKKEIKYPS</sequence>
<dbReference type="EMBL" id="FIZX01000001">
    <property type="protein sequence ID" value="CZF78729.1"/>
    <property type="molecule type" value="Genomic_DNA"/>
</dbReference>
<evidence type="ECO:0000313" key="2">
    <source>
        <dbReference type="Proteomes" id="UP000071641"/>
    </source>
</evidence>
<accession>A0A128EVY0</accession>
<organism evidence="1 2">
    <name type="scientific">Grimontia celer</name>
    <dbReference type="NCBI Taxonomy" id="1796497"/>
    <lineage>
        <taxon>Bacteria</taxon>
        <taxon>Pseudomonadati</taxon>
        <taxon>Pseudomonadota</taxon>
        <taxon>Gammaproteobacteria</taxon>
        <taxon>Vibrionales</taxon>
        <taxon>Vibrionaceae</taxon>
        <taxon>Grimontia</taxon>
    </lineage>
</organism>
<reference evidence="2" key="1">
    <citation type="submission" date="2016-02" db="EMBL/GenBank/DDBJ databases">
        <authorList>
            <person name="Rodrigo-Torres Lidia"/>
            <person name="Arahal R.David."/>
        </authorList>
    </citation>
    <scope>NUCLEOTIDE SEQUENCE [LARGE SCALE GENOMIC DNA]</scope>
    <source>
        <strain evidence="2">CECT 9029</strain>
    </source>
</reference>
<keyword evidence="2" id="KW-1185">Reference proteome</keyword>